<keyword evidence="1" id="KW-0472">Membrane</keyword>
<feature type="transmembrane region" description="Helical" evidence="1">
    <location>
        <begin position="12"/>
        <end position="33"/>
    </location>
</feature>
<proteinExistence type="predicted"/>
<name>A0ABW5NC63_9FLAO</name>
<evidence type="ECO:0000313" key="3">
    <source>
        <dbReference type="EMBL" id="MFD2592701.1"/>
    </source>
</evidence>
<dbReference type="Pfam" id="PF12158">
    <property type="entry name" value="DUF3592"/>
    <property type="match status" value="1"/>
</dbReference>
<keyword evidence="1" id="KW-0812">Transmembrane</keyword>
<evidence type="ECO:0000256" key="1">
    <source>
        <dbReference type="SAM" id="Phobius"/>
    </source>
</evidence>
<protein>
    <submittedName>
        <fullName evidence="3">DUF3592 domain-containing protein</fullName>
    </submittedName>
</protein>
<reference evidence="4" key="1">
    <citation type="journal article" date="2019" name="Int. J. Syst. Evol. Microbiol.">
        <title>The Global Catalogue of Microorganisms (GCM) 10K type strain sequencing project: providing services to taxonomists for standard genome sequencing and annotation.</title>
        <authorList>
            <consortium name="The Broad Institute Genomics Platform"/>
            <consortium name="The Broad Institute Genome Sequencing Center for Infectious Disease"/>
            <person name="Wu L."/>
            <person name="Ma J."/>
        </authorList>
    </citation>
    <scope>NUCLEOTIDE SEQUENCE [LARGE SCALE GENOMIC DNA]</scope>
    <source>
        <strain evidence="4">KCTC 42423</strain>
    </source>
</reference>
<comment type="caution">
    <text evidence="3">The sequence shown here is derived from an EMBL/GenBank/DDBJ whole genome shotgun (WGS) entry which is preliminary data.</text>
</comment>
<dbReference type="InterPro" id="IPR021994">
    <property type="entry name" value="DUF3592"/>
</dbReference>
<keyword evidence="1" id="KW-1133">Transmembrane helix</keyword>
<accession>A0ABW5NC63</accession>
<feature type="transmembrane region" description="Helical" evidence="1">
    <location>
        <begin position="166"/>
        <end position="188"/>
    </location>
</feature>
<sequence>MLLKKRDLPANGCISLLVLPFLLIGMVSLYLSVSPIYFQFKARNWIPVNAQLIDVTLIKTPHGDGPGYSYETQCNYTYTYKHNTYTNQTISFGYGNNNTENHEELYDMLKYTTEVVAYINPKNPQDAILAKGINSSTISLLVFAILWNGMLGIFVARFFINHKSHIIYTWVFIFVFISGFILISSQVLHTDFEEKIKIVTQKTKEEIEQMKQQQIENAIKLFENQQP</sequence>
<evidence type="ECO:0000259" key="2">
    <source>
        <dbReference type="Pfam" id="PF12158"/>
    </source>
</evidence>
<keyword evidence="4" id="KW-1185">Reference proteome</keyword>
<dbReference type="Proteomes" id="UP001597459">
    <property type="component" value="Unassembled WGS sequence"/>
</dbReference>
<evidence type="ECO:0000313" key="4">
    <source>
        <dbReference type="Proteomes" id="UP001597459"/>
    </source>
</evidence>
<dbReference type="EMBL" id="JBHULX010000039">
    <property type="protein sequence ID" value="MFD2592701.1"/>
    <property type="molecule type" value="Genomic_DNA"/>
</dbReference>
<feature type="transmembrane region" description="Helical" evidence="1">
    <location>
        <begin position="138"/>
        <end position="160"/>
    </location>
</feature>
<organism evidence="3 4">
    <name type="scientific">Aquimarina hainanensis</name>
    <dbReference type="NCBI Taxonomy" id="1578017"/>
    <lineage>
        <taxon>Bacteria</taxon>
        <taxon>Pseudomonadati</taxon>
        <taxon>Bacteroidota</taxon>
        <taxon>Flavobacteriia</taxon>
        <taxon>Flavobacteriales</taxon>
        <taxon>Flavobacteriaceae</taxon>
        <taxon>Aquimarina</taxon>
    </lineage>
</organism>
<gene>
    <name evidence="3" type="ORF">ACFSTE_17830</name>
</gene>
<dbReference type="RefSeq" id="WP_378254765.1">
    <property type="nucleotide sequence ID" value="NZ_JBHSJV010000001.1"/>
</dbReference>
<feature type="domain" description="DUF3592" evidence="2">
    <location>
        <begin position="50"/>
        <end position="133"/>
    </location>
</feature>